<gene>
    <name evidence="2" type="ORF">APICC_00880</name>
</gene>
<sequence>MRSTVEAQVKVFESLNPIDSVRITVEKERLCSKEDLATTAGGGVILQEHWPHENEKKGVNRRWLKRGTGSPLRERRRAEEGGGIEPGLVQRSGLRTCINIGKVET</sequence>
<name>A0A2A3E6M3_APICC</name>
<dbReference type="Proteomes" id="UP000242457">
    <property type="component" value="Unassembled WGS sequence"/>
</dbReference>
<keyword evidence="3" id="KW-1185">Reference proteome</keyword>
<evidence type="ECO:0000313" key="2">
    <source>
        <dbReference type="EMBL" id="PBC27358.1"/>
    </source>
</evidence>
<dbReference type="EMBL" id="KZ288350">
    <property type="protein sequence ID" value="PBC27358.1"/>
    <property type="molecule type" value="Genomic_DNA"/>
</dbReference>
<accession>A0A2A3E6M3</accession>
<proteinExistence type="predicted"/>
<feature type="region of interest" description="Disordered" evidence="1">
    <location>
        <begin position="65"/>
        <end position="87"/>
    </location>
</feature>
<dbReference type="AlphaFoldDB" id="A0A2A3E6M3"/>
<evidence type="ECO:0000256" key="1">
    <source>
        <dbReference type="SAM" id="MobiDB-lite"/>
    </source>
</evidence>
<organism evidence="2 3">
    <name type="scientific">Apis cerana cerana</name>
    <name type="common">Oriental honeybee</name>
    <dbReference type="NCBI Taxonomy" id="94128"/>
    <lineage>
        <taxon>Eukaryota</taxon>
        <taxon>Metazoa</taxon>
        <taxon>Ecdysozoa</taxon>
        <taxon>Arthropoda</taxon>
        <taxon>Hexapoda</taxon>
        <taxon>Insecta</taxon>
        <taxon>Pterygota</taxon>
        <taxon>Neoptera</taxon>
        <taxon>Endopterygota</taxon>
        <taxon>Hymenoptera</taxon>
        <taxon>Apocrita</taxon>
        <taxon>Aculeata</taxon>
        <taxon>Apoidea</taxon>
        <taxon>Anthophila</taxon>
        <taxon>Apidae</taxon>
        <taxon>Apis</taxon>
    </lineage>
</organism>
<reference evidence="2 3" key="1">
    <citation type="submission" date="2014-07" db="EMBL/GenBank/DDBJ databases">
        <title>Genomic and transcriptomic analysis on Apis cerana provide comprehensive insights into honey bee biology.</title>
        <authorList>
            <person name="Diao Q."/>
            <person name="Sun L."/>
            <person name="Zheng H."/>
            <person name="Zheng H."/>
            <person name="Xu S."/>
            <person name="Wang S."/>
            <person name="Zeng Z."/>
            <person name="Hu F."/>
            <person name="Su S."/>
            <person name="Wu J."/>
        </authorList>
    </citation>
    <scope>NUCLEOTIDE SEQUENCE [LARGE SCALE GENOMIC DNA]</scope>
    <source>
        <tissue evidence="2">Pupae without intestine</tissue>
    </source>
</reference>
<protein>
    <submittedName>
        <fullName evidence="2">Uncharacterized protein</fullName>
    </submittedName>
</protein>
<evidence type="ECO:0000313" key="3">
    <source>
        <dbReference type="Proteomes" id="UP000242457"/>
    </source>
</evidence>